<evidence type="ECO:0000313" key="1">
    <source>
        <dbReference type="EMBL" id="MDJ1128890.1"/>
    </source>
</evidence>
<keyword evidence="2" id="KW-1185">Reference proteome</keyword>
<gene>
    <name evidence="1" type="ORF">QJ043_02180</name>
</gene>
<dbReference type="Gene3D" id="2.60.40.740">
    <property type="match status" value="1"/>
</dbReference>
<sequence length="594" mass="63780">MANWTAKKVARPSDAPASGCYLNKLPNQRITDVRLGAGIGRAECTPANGGFRNQDGRAWILHYTGDGSRPWSVPGAFSWRMSKFARSTDGRWCDARVTLDASGDGKYYGVASAGVKPLFFIQWQGATVDGSACARTGDIGDFCGYGFDTATGKRVGTFQPGIKVKVHVDLLKQGTDEPFPMPTEGMAVMFVDIDQFWGAGYQSYRESIRLGSGVGRTFYVSTKTKLNVSGHPSVASGAVECCEENGWLCSPTETDESTWDSSVVFYVTEPSYEFEWTGFGCGTGWRQEYVTYPDTERYPRIGKLVGSVAGKEKMAETAPARRGDIVDWVLDVSYPYVVGAAAAKTLRVSDTFDSRLDVSQARVVVVKLKDEAAGVPKDIDVTGSWMATWERQTLRLEALDPEDVDAGGTYRVVVSGTAVRRGCALDDVVNTGTVVVESADPGQGTVSKESGPATLTLGVRFRVLKVTKRAEKGEWDAAFGRPAFPVKVSGTAASGDAVEKWAVLAPEPGSSEAIEVDVSGLEGSLEVTELAASGWQFHSLTGSGGSFRADGQVGSFDLDSLDDPSDGVLQATFTNRFLRPDGPRHSAHAVNEVR</sequence>
<evidence type="ECO:0000313" key="2">
    <source>
        <dbReference type="Proteomes" id="UP001431693"/>
    </source>
</evidence>
<proteinExistence type="predicted"/>
<dbReference type="RefSeq" id="WP_283712529.1">
    <property type="nucleotide sequence ID" value="NZ_JASJEW010000001.1"/>
</dbReference>
<dbReference type="EMBL" id="JASJEX010000001">
    <property type="protein sequence ID" value="MDJ1128890.1"/>
    <property type="molecule type" value="Genomic_DNA"/>
</dbReference>
<protein>
    <submittedName>
        <fullName evidence="1">Isopeptide-forming domain-containing fimbrial protein</fullName>
    </submittedName>
</protein>
<organism evidence="1 2">
    <name type="scientific">Kribbibacterium absianum</name>
    <dbReference type="NCBI Taxonomy" id="3044210"/>
    <lineage>
        <taxon>Bacteria</taxon>
        <taxon>Bacillati</taxon>
        <taxon>Actinomycetota</taxon>
        <taxon>Coriobacteriia</taxon>
        <taxon>Coriobacteriales</taxon>
        <taxon>Kribbibacteriaceae</taxon>
        <taxon>Kribbibacterium</taxon>
    </lineage>
</organism>
<accession>A0ABT6ZIL1</accession>
<comment type="caution">
    <text evidence="1">The sequence shown here is derived from an EMBL/GenBank/DDBJ whole genome shotgun (WGS) entry which is preliminary data.</text>
</comment>
<name>A0ABT6ZIL1_9ACTN</name>
<reference evidence="1" key="1">
    <citation type="submission" date="2023-05" db="EMBL/GenBank/DDBJ databases">
        <title>[olsenella] sp. nov., isolated from a pig farm feces dump.</title>
        <authorList>
            <person name="Chang Y.-H."/>
        </authorList>
    </citation>
    <scope>NUCLEOTIDE SEQUENCE</scope>
    <source>
        <strain evidence="1">YH-ols2217</strain>
    </source>
</reference>
<dbReference type="Proteomes" id="UP001431693">
    <property type="component" value="Unassembled WGS sequence"/>
</dbReference>